<dbReference type="Proteomes" id="UP000427282">
    <property type="component" value="Segment"/>
</dbReference>
<dbReference type="RefSeq" id="YP_009885113.1">
    <property type="nucleotide sequence ID" value="NC_049478.1"/>
</dbReference>
<evidence type="ECO:0000313" key="1">
    <source>
        <dbReference type="EMBL" id="QGJ93482.1"/>
    </source>
</evidence>
<protein>
    <submittedName>
        <fullName evidence="1">Uncharacterized protein</fullName>
    </submittedName>
</protein>
<accession>A0A649VNG3</accession>
<dbReference type="KEGG" id="vg:55814486"/>
<gene>
    <name evidence="1" type="primary">33</name>
    <name evidence="1" type="ORF">SEA_MUFASA8_33</name>
</gene>
<keyword evidence="2" id="KW-1185">Reference proteome</keyword>
<proteinExistence type="predicted"/>
<reference evidence="1 2" key="1">
    <citation type="submission" date="2019-10" db="EMBL/GenBank/DDBJ databases">
        <authorList>
            <person name="Garlena R.A."/>
            <person name="Russell D.A."/>
            <person name="Pope W.H."/>
            <person name="Jacobs-Sera D."/>
            <person name="Hatfull G.F."/>
        </authorList>
    </citation>
    <scope>NUCLEOTIDE SEQUENCE [LARGE SCALE GENOMIC DNA]</scope>
</reference>
<sequence>MLHFSHKANTNQGANMQTYNINLVQSEYLTNLSQAARNYKDTLAEVQRYVERELEYMAAGRFDHGRHHQLIGELGLNKQVLQTTLEAWRYTMADMDATERENLLKIAMGGTEFFFAPAES</sequence>
<dbReference type="EMBL" id="MN586027">
    <property type="protein sequence ID" value="QGJ93482.1"/>
    <property type="molecule type" value="Genomic_DNA"/>
</dbReference>
<evidence type="ECO:0000313" key="2">
    <source>
        <dbReference type="Proteomes" id="UP000427282"/>
    </source>
</evidence>
<dbReference type="GeneID" id="55814486"/>
<organism evidence="1 2">
    <name type="scientific">Arthrobacter phage Mufasa8</name>
    <dbReference type="NCBI Taxonomy" id="2656526"/>
    <lineage>
        <taxon>Viruses</taxon>
        <taxon>Duplodnaviria</taxon>
        <taxon>Heunggongvirae</taxon>
        <taxon>Uroviricota</taxon>
        <taxon>Caudoviricetes</taxon>
        <taxon>Mufasoctovirus</taxon>
        <taxon>Mufasoctovirus mufasa8</taxon>
    </lineage>
</organism>
<name>A0A649VNG3_9CAUD</name>